<proteinExistence type="predicted"/>
<name>A0ABV6QN99_9ACTN</name>
<dbReference type="RefSeq" id="WP_380049246.1">
    <property type="nucleotide sequence ID" value="NZ_JBHLTC010000022.1"/>
</dbReference>
<gene>
    <name evidence="1" type="ORF">ACFFGN_18725</name>
</gene>
<dbReference type="Proteomes" id="UP001589890">
    <property type="component" value="Unassembled WGS sequence"/>
</dbReference>
<sequence length="93" mass="10092">MPSSRMGGTAGDIPVVVLHEGMEVYFSSSQPELAIRYLNKLADEARRLAQAVAQRVHEAEVADRPVEARGPYDVGYLPGREANAVAIREAARS</sequence>
<evidence type="ECO:0000313" key="1">
    <source>
        <dbReference type="EMBL" id="MFC0626119.1"/>
    </source>
</evidence>
<organism evidence="1 2">
    <name type="scientific">Kribbella deserti</name>
    <dbReference type="NCBI Taxonomy" id="1926257"/>
    <lineage>
        <taxon>Bacteria</taxon>
        <taxon>Bacillati</taxon>
        <taxon>Actinomycetota</taxon>
        <taxon>Actinomycetes</taxon>
        <taxon>Propionibacteriales</taxon>
        <taxon>Kribbellaceae</taxon>
        <taxon>Kribbella</taxon>
    </lineage>
</organism>
<keyword evidence="2" id="KW-1185">Reference proteome</keyword>
<protein>
    <submittedName>
        <fullName evidence="1">Uncharacterized protein</fullName>
    </submittedName>
</protein>
<reference evidence="1 2" key="1">
    <citation type="submission" date="2024-09" db="EMBL/GenBank/DDBJ databases">
        <authorList>
            <person name="Sun Q."/>
            <person name="Mori K."/>
        </authorList>
    </citation>
    <scope>NUCLEOTIDE SEQUENCE [LARGE SCALE GENOMIC DNA]</scope>
    <source>
        <strain evidence="1 2">CGMCC 1.15906</strain>
    </source>
</reference>
<evidence type="ECO:0000313" key="2">
    <source>
        <dbReference type="Proteomes" id="UP001589890"/>
    </source>
</evidence>
<dbReference type="EMBL" id="JBHLTC010000022">
    <property type="protein sequence ID" value="MFC0626119.1"/>
    <property type="molecule type" value="Genomic_DNA"/>
</dbReference>
<accession>A0ABV6QN99</accession>
<comment type="caution">
    <text evidence="1">The sequence shown here is derived from an EMBL/GenBank/DDBJ whole genome shotgun (WGS) entry which is preliminary data.</text>
</comment>